<feature type="compositionally biased region" description="Basic residues" evidence="1">
    <location>
        <begin position="80"/>
        <end position="89"/>
    </location>
</feature>
<feature type="compositionally biased region" description="Polar residues" evidence="1">
    <location>
        <begin position="1336"/>
        <end position="1346"/>
    </location>
</feature>
<feature type="region of interest" description="Disordered" evidence="1">
    <location>
        <begin position="155"/>
        <end position="367"/>
    </location>
</feature>
<feature type="compositionally biased region" description="Basic and acidic residues" evidence="1">
    <location>
        <begin position="812"/>
        <end position="828"/>
    </location>
</feature>
<evidence type="ECO:0000256" key="1">
    <source>
        <dbReference type="SAM" id="MobiDB-lite"/>
    </source>
</evidence>
<feature type="region of interest" description="Disordered" evidence="1">
    <location>
        <begin position="1621"/>
        <end position="1664"/>
    </location>
</feature>
<evidence type="ECO:0000313" key="2">
    <source>
        <dbReference type="EMBL" id="KAK0448447.1"/>
    </source>
</evidence>
<feature type="compositionally biased region" description="Basic and acidic residues" evidence="1">
    <location>
        <begin position="175"/>
        <end position="211"/>
    </location>
</feature>
<feature type="compositionally biased region" description="Low complexity" evidence="1">
    <location>
        <begin position="1629"/>
        <end position="1643"/>
    </location>
</feature>
<feature type="compositionally biased region" description="Polar residues" evidence="1">
    <location>
        <begin position="1652"/>
        <end position="1664"/>
    </location>
</feature>
<accession>A0AA39JT51</accession>
<dbReference type="Proteomes" id="UP001175211">
    <property type="component" value="Unassembled WGS sequence"/>
</dbReference>
<evidence type="ECO:0000313" key="3">
    <source>
        <dbReference type="Proteomes" id="UP001175211"/>
    </source>
</evidence>
<feature type="compositionally biased region" description="Low complexity" evidence="1">
    <location>
        <begin position="447"/>
        <end position="462"/>
    </location>
</feature>
<gene>
    <name evidence="2" type="ORF">EV420DRAFT_843673</name>
</gene>
<organism evidence="2 3">
    <name type="scientific">Armillaria tabescens</name>
    <name type="common">Ringless honey mushroom</name>
    <name type="synonym">Agaricus tabescens</name>
    <dbReference type="NCBI Taxonomy" id="1929756"/>
    <lineage>
        <taxon>Eukaryota</taxon>
        <taxon>Fungi</taxon>
        <taxon>Dikarya</taxon>
        <taxon>Basidiomycota</taxon>
        <taxon>Agaricomycotina</taxon>
        <taxon>Agaricomycetes</taxon>
        <taxon>Agaricomycetidae</taxon>
        <taxon>Agaricales</taxon>
        <taxon>Marasmiineae</taxon>
        <taxon>Physalacriaceae</taxon>
        <taxon>Desarmillaria</taxon>
    </lineage>
</organism>
<feature type="compositionally biased region" description="Polar residues" evidence="1">
    <location>
        <begin position="42"/>
        <end position="57"/>
    </location>
</feature>
<feature type="region of interest" description="Disordered" evidence="1">
    <location>
        <begin position="1823"/>
        <end position="1852"/>
    </location>
</feature>
<feature type="region of interest" description="Disordered" evidence="1">
    <location>
        <begin position="1680"/>
        <end position="1712"/>
    </location>
</feature>
<comment type="caution">
    <text evidence="2">The sequence shown here is derived from an EMBL/GenBank/DDBJ whole genome shotgun (WGS) entry which is preliminary data.</text>
</comment>
<dbReference type="RefSeq" id="XP_060326552.1">
    <property type="nucleotide sequence ID" value="XM_060483680.1"/>
</dbReference>
<sequence>MTTLRHPLRQQSQAEATPTLPSSYVPSIRLIAATPSAAGLSSEPSTSANRSLESSWASVPAADWDSPSALAPRLKEPTPRKRLVPKKSKLSMLGVGGGGIKEREKTRDFSDVVRRVGGDTASATRGFEIYVDPTEDPDIGEIVLVKKKKSRAALDGMRWGGGPMAEVTNVPSTKMKKEKEEGGKEKWWAIGRGRKDSREKGKGKERSKDSQRPNLIPRSKTPEPFKPPLQEVRTRSNSLDPGALLSAPNTFSPTYQANNFSSPQIAPQPQPRSRTSTLGGLLAPPTLPNDQNQNPRQGSIALRAMRSLARIGSWAQLRNPGNENESKKYKDVPKKKTVKKDAEKKPKKTKDHQRTSTSSFEAGALTASPEVTRTFGYNKKRSILGLGLPSSMTMKLPAGRDGSTASSTMSQAPPPVVDNNRLSVESAAVMGRPSSAMSTASSLRPMSTTSGTSRASSGSGASVKWDEAGLETVRDRRDRERGIKKGIKEEQKRRDSRESRRSSEGRKRTPLSDIFPEIGTSGDGEEARHIGEGSPAVSGKECPVVRVETATCDGHEDPGADKMLVATPVRRARPRPASEQLLGKARPRGIYEDSENGALSVLDAVTNDLANLINTLDLEATPGGTPDPSPIARRNTREPEASPTKMRAKKLRLENPSVTSLRPYAQATVRASPSQDILSGKNPEKGFVKKRASELGLGKQIAPLPVFDSLPPVKLPSSPPPPTAFVRTHKRTLTPGPLPDPSPVLRPLRPAKPRISRAVAKSPTTSAKKAARPPPSTFRSSIAGFRNSTSSQEFNELENHPIFMRKRASLGADKRASRTSTDHDDTASRRPLAPGARKMLGMRGTMGGSDVSAYAEDVDVSDPDSDIPDELQFILHGKKTSVVEAEEEEGTMDYSEAAESGKGSGMDDTMDYHHEGLSFINDRLQGLSFVDEEMEVDVPAPSPVFRAQVIDEQEHHIELEPSEEDTNKSFDFTGELQKLNESGDSDRRSFVEQLENAFRTPAKIDLRYDFAGPVKDGLLQFDVPPVPSLPPPPVPDDSLQEWTDSATGLMDVQEPTFLHGSSEQEELSKSRSSFDMYTTSQIRDMVQPTLLSMTDSLATEESGPAEGRQFLKRTSSTLHSSDGELNESFKFGGSRSSPPSSEDKEKPMTLSDIIPPPAHARSLSMGSIMADDSVLKSILAKASEVPRPRVSSDSSKRPSRAHSRQVSGSSFTGLESFDEVRRGFEFPDNRPTFYPPSAAAYSKHNRQESTMSFASVSSYGRVVNPGVVDPFDYGDCGLPSLQEMPSSESLSASMSMSMDVEDTFEFLHRRQRRRAESDASSFYFKPPDRGHRRNESNLSVSSQFPPNSRYNRSFGIGFGGGHRKNDSINSMSSVANSYAMHGANAGRAAWAKHHRSQDSAASEFSTAMHLGRPGIGDKMFDNAPPGVLTSISASPSESVKSSFDSIMDIDDPRSGVVDSLFDQTGVGSSEDESIFGRRNQYEYPRGHLAPPLFRPLSVLSMHGSSVQSPREDDTMISMLGGGRHERRVSIGSIMDIDKSPCVRVEKRKHSEFRMKGEAEEGAVKARIVVKPSIASTAESTKFGGERMIRAQHGLLDRRSLEESCLVAEGEDMSFSFGATVFTKPDPLSRSRSSTCTSNSGTSGADTPPLSASEGTSISEGSQSSIDLEEINVALTNTTHPMTGAQRSRVRARARGHGHRRRHSHTQTSRSSIYETIQEEASPMSSPGTHKSSSPTAIQSVFVVDEDTASIHSATTTWDDERGIVALRRYYELREEVESTVTESKRVWIDTPFSLFALQCFDPPRHPAGMQALLEHSVQNYGPLPSELRPKRVRSRTSSRASPYPSTRALKAAAASPELITKKEDDVYRNATSSPLGDIPHANIMTASLASKPFSPSIEELKRETAWGPAAIRPRVGSTARRTALGWAKRSNGKTPTDLKENTPKMNMTRGESLRLSRPRPKGRPTPVRQIRL</sequence>
<feature type="region of interest" description="Disordered" evidence="1">
    <location>
        <begin position="1"/>
        <end position="21"/>
    </location>
</feature>
<name>A0AA39JT51_ARMTA</name>
<feature type="region of interest" description="Disordered" evidence="1">
    <location>
        <begin position="712"/>
        <end position="843"/>
    </location>
</feature>
<feature type="compositionally biased region" description="Low complexity" evidence="1">
    <location>
        <begin position="758"/>
        <end position="768"/>
    </location>
</feature>
<feature type="compositionally biased region" description="Basic and acidic residues" evidence="1">
    <location>
        <begin position="1326"/>
        <end position="1335"/>
    </location>
</feature>
<feature type="region of interest" description="Disordered" evidence="1">
    <location>
        <begin position="389"/>
        <end position="540"/>
    </location>
</feature>
<feature type="region of interest" description="Disordered" evidence="1">
    <location>
        <begin position="618"/>
        <end position="647"/>
    </location>
</feature>
<protein>
    <submittedName>
        <fullName evidence="2">Uncharacterized protein</fullName>
    </submittedName>
</protein>
<feature type="region of interest" description="Disordered" evidence="1">
    <location>
        <begin position="884"/>
        <end position="904"/>
    </location>
</feature>
<dbReference type="GeneID" id="85367228"/>
<feature type="region of interest" description="Disordered" evidence="1">
    <location>
        <begin position="1114"/>
        <end position="1159"/>
    </location>
</feature>
<feature type="region of interest" description="Disordered" evidence="1">
    <location>
        <begin position="1317"/>
        <end position="1346"/>
    </location>
</feature>
<feature type="compositionally biased region" description="Basic residues" evidence="1">
    <location>
        <begin position="1687"/>
        <end position="1704"/>
    </location>
</feature>
<feature type="compositionally biased region" description="Polar residues" evidence="1">
    <location>
        <begin position="247"/>
        <end position="276"/>
    </location>
</feature>
<proteinExistence type="predicted"/>
<feature type="compositionally biased region" description="Basic and acidic residues" evidence="1">
    <location>
        <begin position="324"/>
        <end position="344"/>
    </location>
</feature>
<feature type="compositionally biased region" description="Low complexity" evidence="1">
    <location>
        <begin position="1128"/>
        <end position="1140"/>
    </location>
</feature>
<feature type="region of interest" description="Disordered" evidence="1">
    <location>
        <begin position="36"/>
        <end position="108"/>
    </location>
</feature>
<feature type="compositionally biased region" description="Polar residues" evidence="1">
    <location>
        <begin position="435"/>
        <end position="446"/>
    </location>
</feature>
<feature type="compositionally biased region" description="Basic and acidic residues" evidence="1">
    <location>
        <begin position="464"/>
        <end position="507"/>
    </location>
</feature>
<keyword evidence="3" id="KW-1185">Reference proteome</keyword>
<feature type="region of interest" description="Disordered" evidence="1">
    <location>
        <begin position="1183"/>
        <end position="1212"/>
    </location>
</feature>
<feature type="compositionally biased region" description="Pro residues" evidence="1">
    <location>
        <begin position="713"/>
        <end position="723"/>
    </location>
</feature>
<dbReference type="EMBL" id="JAUEPS010000041">
    <property type="protein sequence ID" value="KAK0448447.1"/>
    <property type="molecule type" value="Genomic_DNA"/>
</dbReference>
<reference evidence="2" key="1">
    <citation type="submission" date="2023-06" db="EMBL/GenBank/DDBJ databases">
        <authorList>
            <consortium name="Lawrence Berkeley National Laboratory"/>
            <person name="Ahrendt S."/>
            <person name="Sahu N."/>
            <person name="Indic B."/>
            <person name="Wong-Bajracharya J."/>
            <person name="Merenyi Z."/>
            <person name="Ke H.-M."/>
            <person name="Monk M."/>
            <person name="Kocsube S."/>
            <person name="Drula E."/>
            <person name="Lipzen A."/>
            <person name="Balint B."/>
            <person name="Henrissat B."/>
            <person name="Andreopoulos B."/>
            <person name="Martin F.M."/>
            <person name="Harder C.B."/>
            <person name="Rigling D."/>
            <person name="Ford K.L."/>
            <person name="Foster G.D."/>
            <person name="Pangilinan J."/>
            <person name="Papanicolaou A."/>
            <person name="Barry K."/>
            <person name="LaButti K."/>
            <person name="Viragh M."/>
            <person name="Koriabine M."/>
            <person name="Yan M."/>
            <person name="Riley R."/>
            <person name="Champramary S."/>
            <person name="Plett K.L."/>
            <person name="Tsai I.J."/>
            <person name="Slot J."/>
            <person name="Sipos G."/>
            <person name="Plett J."/>
            <person name="Nagy L.G."/>
            <person name="Grigoriev I.V."/>
        </authorList>
    </citation>
    <scope>NUCLEOTIDE SEQUENCE</scope>
    <source>
        <strain evidence="2">CCBAS 213</strain>
    </source>
</reference>
<feature type="region of interest" description="Disordered" evidence="1">
    <location>
        <begin position="1920"/>
        <end position="1972"/>
    </location>
</feature>